<keyword evidence="4 8" id="KW-0915">Sodium</keyword>
<evidence type="ECO:0000256" key="2">
    <source>
        <dbReference type="ARBA" id="ARBA00022967"/>
    </source>
</evidence>
<dbReference type="AlphaFoldDB" id="A0A831WVX5"/>
<dbReference type="Proteomes" id="UP000886335">
    <property type="component" value="Unassembled WGS sequence"/>
</dbReference>
<evidence type="ECO:0000256" key="4">
    <source>
        <dbReference type="ARBA" id="ARBA00023053"/>
    </source>
</evidence>
<keyword evidence="3 8" id="KW-0520">NAD</keyword>
<name>A0A831WVX5_PROAE</name>
<evidence type="ECO:0000256" key="8">
    <source>
        <dbReference type="HAMAP-Rule" id="MF_00425"/>
    </source>
</evidence>
<dbReference type="Pfam" id="PF11973">
    <property type="entry name" value="NQRA_SLBB"/>
    <property type="match status" value="1"/>
</dbReference>
<evidence type="ECO:0000259" key="9">
    <source>
        <dbReference type="Pfam" id="PF05896"/>
    </source>
</evidence>
<keyword evidence="7 8" id="KW-0739">Sodium transport</keyword>
<feature type="domain" description="NqrA second alpha/beta" evidence="11">
    <location>
        <begin position="120"/>
        <end position="262"/>
    </location>
</feature>
<dbReference type="HAMAP" id="MF_00425">
    <property type="entry name" value="NqrA"/>
    <property type="match status" value="1"/>
</dbReference>
<dbReference type="GO" id="GO:0016655">
    <property type="term" value="F:oxidoreductase activity, acting on NAD(P)H, quinone or similar compound as acceptor"/>
    <property type="evidence" value="ECO:0007669"/>
    <property type="project" value="UniProtKB-UniRule"/>
</dbReference>
<dbReference type="Pfam" id="PF05896">
    <property type="entry name" value="NQRA_N"/>
    <property type="match status" value="1"/>
</dbReference>
<dbReference type="GO" id="GO:0006814">
    <property type="term" value="P:sodium ion transport"/>
    <property type="evidence" value="ECO:0007669"/>
    <property type="project" value="UniProtKB-UniRule"/>
</dbReference>
<evidence type="ECO:0000256" key="6">
    <source>
        <dbReference type="ARBA" id="ARBA00023075"/>
    </source>
</evidence>
<keyword evidence="5 8" id="KW-0406">Ion transport</keyword>
<dbReference type="InterPro" id="IPR056148">
    <property type="entry name" value="NQRA_2nd"/>
</dbReference>
<reference evidence="12" key="1">
    <citation type="journal article" date="2020" name="mSystems">
        <title>Genome- and Community-Level Interaction Insights into Carbon Utilization and Element Cycling Functions of Hydrothermarchaeota in Hydrothermal Sediment.</title>
        <authorList>
            <person name="Zhou Z."/>
            <person name="Liu Y."/>
            <person name="Xu W."/>
            <person name="Pan J."/>
            <person name="Luo Z.H."/>
            <person name="Li M."/>
        </authorList>
    </citation>
    <scope>NUCLEOTIDE SEQUENCE [LARGE SCALE GENOMIC DNA]</scope>
    <source>
        <strain evidence="12">SpSt-1181</strain>
    </source>
</reference>
<evidence type="ECO:0000256" key="7">
    <source>
        <dbReference type="ARBA" id="ARBA00023201"/>
    </source>
</evidence>
<comment type="similarity">
    <text evidence="8">Belongs to the NqrA family.</text>
</comment>
<dbReference type="EMBL" id="DSBW01000224">
    <property type="protein sequence ID" value="HED31976.1"/>
    <property type="molecule type" value="Genomic_DNA"/>
</dbReference>
<keyword evidence="2 8" id="KW-1278">Translocase</keyword>
<dbReference type="InterPro" id="IPR022615">
    <property type="entry name" value="NqrA_C_domain"/>
</dbReference>
<gene>
    <name evidence="8" type="primary">nqrA</name>
    <name evidence="12" type="ORF">ENN50_09970</name>
</gene>
<organism evidence="12">
    <name type="scientific">Prosthecochloris aestuarii</name>
    <dbReference type="NCBI Taxonomy" id="1102"/>
    <lineage>
        <taxon>Bacteria</taxon>
        <taxon>Pseudomonadati</taxon>
        <taxon>Chlorobiota</taxon>
        <taxon>Chlorobiia</taxon>
        <taxon>Chlorobiales</taxon>
        <taxon>Chlorobiaceae</taxon>
        <taxon>Prosthecochloris</taxon>
    </lineage>
</organism>
<evidence type="ECO:0000313" key="12">
    <source>
        <dbReference type="EMBL" id="HED31976.1"/>
    </source>
</evidence>
<comment type="catalytic activity">
    <reaction evidence="8">
        <text>a ubiquinone + n Na(+)(in) + NADH + H(+) = a ubiquinol + n Na(+)(out) + NAD(+)</text>
        <dbReference type="Rhea" id="RHEA:47748"/>
        <dbReference type="Rhea" id="RHEA-COMP:9565"/>
        <dbReference type="Rhea" id="RHEA-COMP:9566"/>
        <dbReference type="ChEBI" id="CHEBI:15378"/>
        <dbReference type="ChEBI" id="CHEBI:16389"/>
        <dbReference type="ChEBI" id="CHEBI:17976"/>
        <dbReference type="ChEBI" id="CHEBI:29101"/>
        <dbReference type="ChEBI" id="CHEBI:57540"/>
        <dbReference type="ChEBI" id="CHEBI:57945"/>
        <dbReference type="EC" id="7.2.1.1"/>
    </reaction>
</comment>
<proteinExistence type="inferred from homology"/>
<dbReference type="PANTHER" id="PTHR37839:SF1">
    <property type="entry name" value="NA(+)-TRANSLOCATING NADH-QUINONE REDUCTASE SUBUNIT A"/>
    <property type="match status" value="1"/>
</dbReference>
<dbReference type="NCBIfam" id="TIGR01936">
    <property type="entry name" value="nqrA"/>
    <property type="match status" value="1"/>
</dbReference>
<keyword evidence="6 8" id="KW-0830">Ubiquinone</keyword>
<evidence type="ECO:0000256" key="5">
    <source>
        <dbReference type="ARBA" id="ARBA00023065"/>
    </source>
</evidence>
<accession>A0A831WVX5</accession>
<comment type="function">
    <text evidence="8">NQR complex catalyzes the reduction of ubiquinone-1 to ubiquinol by two successive reactions, coupled with the transport of Na(+) ions from the cytoplasm to the periplasm. NqrA to NqrE are probably involved in the second step, the conversion of ubisemiquinone to ubiquinol.</text>
</comment>
<feature type="domain" description="Na(+)-translocating NADH-quinone reductase subunit A C-terminal" evidence="10">
    <location>
        <begin position="267"/>
        <end position="313"/>
    </location>
</feature>
<dbReference type="PANTHER" id="PTHR37839">
    <property type="entry name" value="NA(+)-TRANSLOCATING NADH-QUINONE REDUCTASE SUBUNIT A"/>
    <property type="match status" value="1"/>
</dbReference>
<comment type="subunit">
    <text evidence="8">Composed of six subunits; NqrA, NqrB, NqrC, NqrD, NqrE and NqrF.</text>
</comment>
<evidence type="ECO:0000256" key="1">
    <source>
        <dbReference type="ARBA" id="ARBA00022448"/>
    </source>
</evidence>
<dbReference type="InterPro" id="IPR008703">
    <property type="entry name" value="NqrA"/>
</dbReference>
<keyword evidence="1 8" id="KW-0813">Transport</keyword>
<protein>
    <recommendedName>
        <fullName evidence="8">Na(+)-translocating NADH-quinone reductase subunit A</fullName>
        <shortName evidence="8">Na(+)-NQR subunit A</shortName>
        <shortName evidence="8">Na(+)-translocating NQR subunit A</shortName>
        <ecNumber evidence="8">7.2.1.1</ecNumber>
    </recommendedName>
    <alternativeName>
        <fullName evidence="8">NQR complex subunit A</fullName>
    </alternativeName>
    <alternativeName>
        <fullName evidence="8">NQR-1 subunit A</fullName>
    </alternativeName>
</protein>
<evidence type="ECO:0000259" key="11">
    <source>
        <dbReference type="Pfam" id="PF24836"/>
    </source>
</evidence>
<dbReference type="NCBIfam" id="NF003761">
    <property type="entry name" value="PRK05352.1-4"/>
    <property type="match status" value="1"/>
</dbReference>
<dbReference type="Pfam" id="PF24836">
    <property type="entry name" value="NQRA_2nd"/>
    <property type="match status" value="1"/>
</dbReference>
<evidence type="ECO:0000256" key="3">
    <source>
        <dbReference type="ARBA" id="ARBA00023027"/>
    </source>
</evidence>
<sequence length="451" mass="50478">MGVITIRKGHDLALAGVPEKRLENLSRPLEVDLFPSDFRGLKPRMLVREGDRVEAGSPVFFDKRFPDVMFTAPASGMITSVIRGERRVLERITIDVDHRERFREFTRHNMDWIASLGPSVIRDELLSSGLWPVIRQRPFSVIADPGKPPKAVFVPAMPTAPFAPDILLQLEGREEEFAAGLRALARMTGTPVHVVIHADNRSPLFSGLGSVELHRFRGPHPAGNVGIHIHHIAPIRHREDRVWYVLPQDVARIGGLFLSGRLPVEKVIAVGGEALRERHYLKVRHGVRLQDILKGNVPEGPARIISGDVLAGTGRAPGDPLGFYDEVVSVIPEKQERDFMGWLLPGFRKYSVTRLFPSGYRGMKSASLTTSMNGSRRVMIPFGNIESVLPMDILPTWLIKMILARDIDEMEKLGIYECDPEDFALCSFVDASKMEISEIIREGLEYIEKNG</sequence>
<feature type="domain" description="NqrA N-terminal barrel-sandwich hybrid" evidence="9">
    <location>
        <begin position="4"/>
        <end position="97"/>
    </location>
</feature>
<dbReference type="InterPro" id="IPR056147">
    <property type="entry name" value="NQRA_N"/>
</dbReference>
<dbReference type="EC" id="7.2.1.1" evidence="8"/>
<evidence type="ECO:0000259" key="10">
    <source>
        <dbReference type="Pfam" id="PF11973"/>
    </source>
</evidence>
<comment type="caution">
    <text evidence="12">The sequence shown here is derived from an EMBL/GenBank/DDBJ whole genome shotgun (WGS) entry which is preliminary data.</text>
</comment>